<feature type="compositionally biased region" description="Basic and acidic residues" evidence="9">
    <location>
        <begin position="203"/>
        <end position="212"/>
    </location>
</feature>
<evidence type="ECO:0000256" key="6">
    <source>
        <dbReference type="ARBA" id="ARBA00023306"/>
    </source>
</evidence>
<dbReference type="Proteomes" id="UP001415857">
    <property type="component" value="Unassembled WGS sequence"/>
</dbReference>
<dbReference type="PANTHER" id="PTHR31083:SF4">
    <property type="entry name" value="PROTEIN SOSEKI 4-RELATED"/>
    <property type="match status" value="1"/>
</dbReference>
<accession>A0AAP0RT35</accession>
<comment type="similarity">
    <text evidence="7">Belongs to the SOSEKI family.</text>
</comment>
<evidence type="ECO:0000256" key="8">
    <source>
        <dbReference type="ARBA" id="ARBA00046534"/>
    </source>
</evidence>
<gene>
    <name evidence="11" type="ORF">L1049_011884</name>
</gene>
<keyword evidence="3" id="KW-1003">Cell membrane</keyword>
<dbReference type="InterPro" id="IPR021182">
    <property type="entry name" value="SOK_magnoliopsida"/>
</dbReference>
<dbReference type="GO" id="GO:0090708">
    <property type="term" value="P:specification of plant organ axis polarity"/>
    <property type="evidence" value="ECO:0007669"/>
    <property type="project" value="UniProtKB-ARBA"/>
</dbReference>
<dbReference type="EMBL" id="JBBPBK010000006">
    <property type="protein sequence ID" value="KAK9283634.1"/>
    <property type="molecule type" value="Genomic_DNA"/>
</dbReference>
<dbReference type="GO" id="GO:0051258">
    <property type="term" value="P:protein polymerization"/>
    <property type="evidence" value="ECO:0007669"/>
    <property type="project" value="UniProtKB-ARBA"/>
</dbReference>
<feature type="domain" description="SOSEKI DIX-like" evidence="10">
    <location>
        <begin position="42"/>
        <end position="130"/>
    </location>
</feature>
<evidence type="ECO:0000256" key="3">
    <source>
        <dbReference type="ARBA" id="ARBA00022475"/>
    </source>
</evidence>
<comment type="subunit">
    <text evidence="8">Homodimer. Forms long polymer filaments with other SOKs proteins polymers (e.g. SOK1, SOK2, SOK3 and SOK4) crucial for polar localization and biological activity. Binds to ANGUSTIFOLIA (AN).</text>
</comment>
<feature type="compositionally biased region" description="Polar residues" evidence="9">
    <location>
        <begin position="140"/>
        <end position="155"/>
    </location>
</feature>
<evidence type="ECO:0000256" key="4">
    <source>
        <dbReference type="ARBA" id="ARBA00022618"/>
    </source>
</evidence>
<dbReference type="AlphaFoldDB" id="A0AAP0RT35"/>
<sequence length="248" mass="28274">MAVNSRGRSELIMPKKYQERETSPRRTRIWIEPKSKTTARNVPVIYYLSRNGQLEHPHFMEVPLSTPEGLYLRDVIHRLSYLRGKGMASMCSWSSKRSYKNGFVWHDLSENDFIHPYHGHEYVLKGSQLLETSLSFRSYETVSPESQPETNNSGEGSRFPATIRTRNQSWSSFDSREYRVYKTTKPAGDLAGKSEADAATQTGDERRQRETAAEEDEGLYGRATSELSREEISPPPSSCSTENLQPVG</sequence>
<reference evidence="11 12" key="1">
    <citation type="journal article" date="2024" name="Plant J.">
        <title>Genome sequences and population genomics reveal climatic adaptation and genomic divergence between two closely related sweetgum species.</title>
        <authorList>
            <person name="Xu W.Q."/>
            <person name="Ren C.Q."/>
            <person name="Zhang X.Y."/>
            <person name="Comes H.P."/>
            <person name="Liu X.H."/>
            <person name="Li Y.G."/>
            <person name="Kettle C.J."/>
            <person name="Jalonen R."/>
            <person name="Gaisberger H."/>
            <person name="Ma Y.Z."/>
            <person name="Qiu Y.X."/>
        </authorList>
    </citation>
    <scope>NUCLEOTIDE SEQUENCE [LARGE SCALE GENOMIC DNA]</scope>
    <source>
        <strain evidence="11">Hangzhou</strain>
    </source>
</reference>
<evidence type="ECO:0000256" key="1">
    <source>
        <dbReference type="ARBA" id="ARBA00004413"/>
    </source>
</evidence>
<dbReference type="InterPro" id="IPR048351">
    <property type="entry name" value="SOK_DIX"/>
</dbReference>
<proteinExistence type="inferred from homology"/>
<comment type="caution">
    <text evidence="11">The sequence shown here is derived from an EMBL/GenBank/DDBJ whole genome shotgun (WGS) entry which is preliminary data.</text>
</comment>
<feature type="compositionally biased region" description="Polar residues" evidence="9">
    <location>
        <begin position="238"/>
        <end position="248"/>
    </location>
</feature>
<dbReference type="GO" id="GO:0005886">
    <property type="term" value="C:plasma membrane"/>
    <property type="evidence" value="ECO:0007669"/>
    <property type="project" value="UniProtKB-SubCell"/>
</dbReference>
<evidence type="ECO:0000256" key="5">
    <source>
        <dbReference type="ARBA" id="ARBA00023136"/>
    </source>
</evidence>
<dbReference type="GO" id="GO:0051302">
    <property type="term" value="P:regulation of cell division"/>
    <property type="evidence" value="ECO:0007669"/>
    <property type="project" value="UniProtKB-ARBA"/>
</dbReference>
<keyword evidence="12" id="KW-1185">Reference proteome</keyword>
<name>A0AAP0RT35_LIQFO</name>
<keyword evidence="6" id="KW-0131">Cell cycle</keyword>
<dbReference type="InterPro" id="IPR010369">
    <property type="entry name" value="SOK"/>
</dbReference>
<evidence type="ECO:0000256" key="7">
    <source>
        <dbReference type="ARBA" id="ARBA00024211"/>
    </source>
</evidence>
<dbReference type="GO" id="GO:2000067">
    <property type="term" value="P:regulation of root morphogenesis"/>
    <property type="evidence" value="ECO:0007669"/>
    <property type="project" value="UniProtKB-ARBA"/>
</dbReference>
<evidence type="ECO:0000256" key="9">
    <source>
        <dbReference type="SAM" id="MobiDB-lite"/>
    </source>
</evidence>
<evidence type="ECO:0000313" key="12">
    <source>
        <dbReference type="Proteomes" id="UP001415857"/>
    </source>
</evidence>
<dbReference type="Pfam" id="PF06136">
    <property type="entry name" value="SOK"/>
    <property type="match status" value="1"/>
</dbReference>
<organism evidence="11 12">
    <name type="scientific">Liquidambar formosana</name>
    <name type="common">Formosan gum</name>
    <dbReference type="NCBI Taxonomy" id="63359"/>
    <lineage>
        <taxon>Eukaryota</taxon>
        <taxon>Viridiplantae</taxon>
        <taxon>Streptophyta</taxon>
        <taxon>Embryophyta</taxon>
        <taxon>Tracheophyta</taxon>
        <taxon>Spermatophyta</taxon>
        <taxon>Magnoliopsida</taxon>
        <taxon>eudicotyledons</taxon>
        <taxon>Gunneridae</taxon>
        <taxon>Pentapetalae</taxon>
        <taxon>Saxifragales</taxon>
        <taxon>Altingiaceae</taxon>
        <taxon>Liquidambar</taxon>
    </lineage>
</organism>
<feature type="region of interest" description="Disordered" evidence="9">
    <location>
        <begin position="140"/>
        <end position="166"/>
    </location>
</feature>
<keyword evidence="5" id="KW-0472">Membrane</keyword>
<keyword evidence="4" id="KW-0132">Cell division</keyword>
<evidence type="ECO:0000313" key="11">
    <source>
        <dbReference type="EMBL" id="KAK9283634.1"/>
    </source>
</evidence>
<protein>
    <recommendedName>
        <fullName evidence="10">SOSEKI DIX-like domain-containing protein</fullName>
    </recommendedName>
</protein>
<evidence type="ECO:0000256" key="2">
    <source>
        <dbReference type="ARBA" id="ARBA00022473"/>
    </source>
</evidence>
<keyword evidence="2" id="KW-0217">Developmental protein</keyword>
<evidence type="ECO:0000259" key="10">
    <source>
        <dbReference type="Pfam" id="PF06136"/>
    </source>
</evidence>
<dbReference type="GO" id="GO:0051301">
    <property type="term" value="P:cell division"/>
    <property type="evidence" value="ECO:0007669"/>
    <property type="project" value="UniProtKB-KW"/>
</dbReference>
<feature type="region of interest" description="Disordered" evidence="9">
    <location>
        <begin position="184"/>
        <end position="248"/>
    </location>
</feature>
<comment type="subcellular location">
    <subcellularLocation>
        <location evidence="1">Cell membrane</location>
        <topology evidence="1">Peripheral membrane protein</topology>
        <orientation evidence="1">Cytoplasmic side</orientation>
    </subcellularLocation>
</comment>
<dbReference type="PANTHER" id="PTHR31083">
    <property type="entry name" value="UPSTREAM OF FLC PROTEIN (DUF966)"/>
    <property type="match status" value="1"/>
</dbReference>
<dbReference type="PIRSF" id="PIRSF031043">
    <property type="entry name" value="UCP031043"/>
    <property type="match status" value="1"/>
</dbReference>